<keyword evidence="1" id="KW-0472">Membrane</keyword>
<dbReference type="OrthoDB" id="9860823at2"/>
<proteinExistence type="predicted"/>
<dbReference type="Proteomes" id="UP000321440">
    <property type="component" value="Unassembled WGS sequence"/>
</dbReference>
<protein>
    <submittedName>
        <fullName evidence="2">Uncharacterized protein</fullName>
    </submittedName>
</protein>
<organism evidence="2 3">
    <name type="scientific">Alkalibacillus haloalkaliphilus</name>
    <dbReference type="NCBI Taxonomy" id="94136"/>
    <lineage>
        <taxon>Bacteria</taxon>
        <taxon>Bacillati</taxon>
        <taxon>Bacillota</taxon>
        <taxon>Bacilli</taxon>
        <taxon>Bacillales</taxon>
        <taxon>Bacillaceae</taxon>
        <taxon>Alkalibacillus</taxon>
    </lineage>
</organism>
<gene>
    <name evidence="2" type="ORF">AHA02nite_12760</name>
</gene>
<evidence type="ECO:0000313" key="3">
    <source>
        <dbReference type="Proteomes" id="UP000321440"/>
    </source>
</evidence>
<evidence type="ECO:0000313" key="2">
    <source>
        <dbReference type="EMBL" id="GEN45500.1"/>
    </source>
</evidence>
<dbReference type="RefSeq" id="WP_146815486.1">
    <property type="nucleotide sequence ID" value="NZ_BJYA01000005.1"/>
</dbReference>
<name>A0A511W374_9BACI</name>
<accession>A0A511W374</accession>
<evidence type="ECO:0000256" key="1">
    <source>
        <dbReference type="SAM" id="Phobius"/>
    </source>
</evidence>
<feature type="transmembrane region" description="Helical" evidence="1">
    <location>
        <begin position="12"/>
        <end position="33"/>
    </location>
</feature>
<comment type="caution">
    <text evidence="2">The sequence shown here is derived from an EMBL/GenBank/DDBJ whole genome shotgun (WGS) entry which is preliminary data.</text>
</comment>
<keyword evidence="1" id="KW-0812">Transmembrane</keyword>
<dbReference type="EMBL" id="BJYA01000005">
    <property type="protein sequence ID" value="GEN45500.1"/>
    <property type="molecule type" value="Genomic_DNA"/>
</dbReference>
<dbReference type="AlphaFoldDB" id="A0A511W374"/>
<feature type="transmembrane region" description="Helical" evidence="1">
    <location>
        <begin position="45"/>
        <end position="63"/>
    </location>
</feature>
<sequence length="69" mass="7795">MFDFLKPEKNYGVVGLALLIVGVAGFVILEVYYTLWLGQYQLASLFFWGAGFVGSILYIVDLIRKRTSN</sequence>
<reference evidence="2 3" key="1">
    <citation type="submission" date="2019-07" db="EMBL/GenBank/DDBJ databases">
        <title>Whole genome shotgun sequence of Alkalibacillus haloalkaliphilus NBRC 103110.</title>
        <authorList>
            <person name="Hosoyama A."/>
            <person name="Uohara A."/>
            <person name="Ohji S."/>
            <person name="Ichikawa N."/>
        </authorList>
    </citation>
    <scope>NUCLEOTIDE SEQUENCE [LARGE SCALE GENOMIC DNA]</scope>
    <source>
        <strain evidence="2 3">NBRC 103110</strain>
    </source>
</reference>
<keyword evidence="1" id="KW-1133">Transmembrane helix</keyword>
<keyword evidence="3" id="KW-1185">Reference proteome</keyword>